<dbReference type="Pfam" id="PF01757">
    <property type="entry name" value="Acyl_transf_3"/>
    <property type="match status" value="1"/>
</dbReference>
<keyword evidence="4" id="KW-1185">Reference proteome</keyword>
<organism evidence="3 4">
    <name type="scientific">Rhodococcoides kyotonense</name>
    <dbReference type="NCBI Taxonomy" id="398843"/>
    <lineage>
        <taxon>Bacteria</taxon>
        <taxon>Bacillati</taxon>
        <taxon>Actinomycetota</taxon>
        <taxon>Actinomycetes</taxon>
        <taxon>Mycobacteriales</taxon>
        <taxon>Nocardiaceae</taxon>
        <taxon>Rhodococcoides</taxon>
    </lineage>
</organism>
<name>A0A177YH49_9NOCA</name>
<comment type="caution">
    <text evidence="3">The sequence shown here is derived from an EMBL/GenBank/DDBJ whole genome shotgun (WGS) entry which is preliminary data.</text>
</comment>
<feature type="transmembrane region" description="Helical" evidence="1">
    <location>
        <begin position="88"/>
        <end position="108"/>
    </location>
</feature>
<evidence type="ECO:0000259" key="2">
    <source>
        <dbReference type="Pfam" id="PF01757"/>
    </source>
</evidence>
<dbReference type="InterPro" id="IPR002656">
    <property type="entry name" value="Acyl_transf_3_dom"/>
</dbReference>
<keyword evidence="1" id="KW-1133">Transmembrane helix</keyword>
<evidence type="ECO:0000256" key="1">
    <source>
        <dbReference type="SAM" id="Phobius"/>
    </source>
</evidence>
<dbReference type="PANTHER" id="PTHR23028">
    <property type="entry name" value="ACETYLTRANSFERASE"/>
    <property type="match status" value="1"/>
</dbReference>
<dbReference type="GO" id="GO:0016747">
    <property type="term" value="F:acyltransferase activity, transferring groups other than amino-acyl groups"/>
    <property type="evidence" value="ECO:0007669"/>
    <property type="project" value="InterPro"/>
</dbReference>
<feature type="transmembrane region" description="Helical" evidence="1">
    <location>
        <begin position="158"/>
        <end position="178"/>
    </location>
</feature>
<reference evidence="3 4" key="1">
    <citation type="submission" date="2016-03" db="EMBL/GenBank/DDBJ databases">
        <title>Genome sequence of Rhodococcus kyotonensis KB10.</title>
        <authorList>
            <person name="Jeong H."/>
            <person name="Hong C.E."/>
            <person name="Jo S.H."/>
            <person name="Park J.M."/>
        </authorList>
    </citation>
    <scope>NUCLEOTIDE SEQUENCE [LARGE SCALE GENOMIC DNA]</scope>
    <source>
        <strain evidence="3 4">KB10</strain>
    </source>
</reference>
<dbReference type="AlphaFoldDB" id="A0A177YH49"/>
<dbReference type="RefSeq" id="WP_068425815.1">
    <property type="nucleotide sequence ID" value="NZ_LVHI01000012.1"/>
</dbReference>
<feature type="transmembrane region" description="Helical" evidence="1">
    <location>
        <begin position="185"/>
        <end position="204"/>
    </location>
</feature>
<dbReference type="GO" id="GO:0016020">
    <property type="term" value="C:membrane"/>
    <property type="evidence" value="ECO:0007669"/>
    <property type="project" value="TreeGrafter"/>
</dbReference>
<dbReference type="GO" id="GO:0009103">
    <property type="term" value="P:lipopolysaccharide biosynthetic process"/>
    <property type="evidence" value="ECO:0007669"/>
    <property type="project" value="TreeGrafter"/>
</dbReference>
<dbReference type="Proteomes" id="UP000077519">
    <property type="component" value="Unassembled WGS sequence"/>
</dbReference>
<evidence type="ECO:0000313" key="4">
    <source>
        <dbReference type="Proteomes" id="UP000077519"/>
    </source>
</evidence>
<keyword evidence="1" id="KW-0472">Membrane</keyword>
<gene>
    <name evidence="3" type="ORF">A3K89_05920</name>
</gene>
<dbReference type="PANTHER" id="PTHR23028:SF53">
    <property type="entry name" value="ACYL_TRANSF_3 DOMAIN-CONTAINING PROTEIN"/>
    <property type="match status" value="1"/>
</dbReference>
<keyword evidence="1" id="KW-0812">Transmembrane</keyword>
<proteinExistence type="predicted"/>
<protein>
    <recommendedName>
        <fullName evidence="2">Acyltransferase 3 domain-containing protein</fullName>
    </recommendedName>
</protein>
<dbReference type="EMBL" id="LVHI01000012">
    <property type="protein sequence ID" value="OAK54847.1"/>
    <property type="molecule type" value="Genomic_DNA"/>
</dbReference>
<evidence type="ECO:0000313" key="3">
    <source>
        <dbReference type="EMBL" id="OAK54847.1"/>
    </source>
</evidence>
<dbReference type="InterPro" id="IPR050879">
    <property type="entry name" value="Acyltransferase_3"/>
</dbReference>
<sequence length="225" mass="25110">MASIDVAFDRRRNSLNFLRLVFALAVIVSHTWPLTGAGPEPRLGDMTLGHWSVAGFFVISGYLITASRMNEQSTSKYLWRRVLRIYPGYWVCIAVVGLVAAPIVWFLAGNNGLGVFTRADGGLAYFLKNITLFRGQVDVAGTTSIDQFLFQSDWNGSLWSLPFEFACYLIVAVLGITASLRRTKLPIYLTGLVLLALNVVYQYGPLEIESYYAERFLTFGLKDAE</sequence>
<accession>A0A177YH49</accession>
<feature type="transmembrane region" description="Helical" evidence="1">
    <location>
        <begin position="17"/>
        <end position="36"/>
    </location>
</feature>
<feature type="domain" description="Acyltransferase 3" evidence="2">
    <location>
        <begin position="13"/>
        <end position="205"/>
    </location>
</feature>
<feature type="transmembrane region" description="Helical" evidence="1">
    <location>
        <begin position="48"/>
        <end position="67"/>
    </location>
</feature>